<comment type="subcellular location">
    <subcellularLocation>
        <location evidence="1">Membrane</location>
        <topology evidence="1">Multi-pass membrane protein</topology>
    </subcellularLocation>
</comment>
<reference evidence="7" key="1">
    <citation type="journal article" date="2023" name="IScience">
        <title>Live-bearing cockroach genome reveals convergent evolutionary mechanisms linked to viviparity in insects and beyond.</title>
        <authorList>
            <person name="Fouks B."/>
            <person name="Harrison M.C."/>
            <person name="Mikhailova A.A."/>
            <person name="Marchal E."/>
            <person name="English S."/>
            <person name="Carruthers M."/>
            <person name="Jennings E.C."/>
            <person name="Chiamaka E.L."/>
            <person name="Frigard R.A."/>
            <person name="Pippel M."/>
            <person name="Attardo G.M."/>
            <person name="Benoit J.B."/>
            <person name="Bornberg-Bauer E."/>
            <person name="Tobe S.S."/>
        </authorList>
    </citation>
    <scope>NUCLEOTIDE SEQUENCE</scope>
    <source>
        <strain evidence="7">Stay&amp;Tobe</strain>
    </source>
</reference>
<evidence type="ECO:0000256" key="5">
    <source>
        <dbReference type="ARBA" id="ARBA00023136"/>
    </source>
</evidence>
<evidence type="ECO:0000256" key="1">
    <source>
        <dbReference type="ARBA" id="ARBA00004141"/>
    </source>
</evidence>
<accession>A0AAD8ET43</accession>
<dbReference type="GO" id="GO:0005886">
    <property type="term" value="C:plasma membrane"/>
    <property type="evidence" value="ECO:0007669"/>
    <property type="project" value="TreeGrafter"/>
</dbReference>
<dbReference type="Gene3D" id="3.40.50.300">
    <property type="entry name" value="P-loop containing nucleotide triphosphate hydrolases"/>
    <property type="match status" value="1"/>
</dbReference>
<keyword evidence="3" id="KW-0812">Transmembrane</keyword>
<dbReference type="Proteomes" id="UP001233999">
    <property type="component" value="Unassembled WGS sequence"/>
</dbReference>
<dbReference type="Pfam" id="PF19055">
    <property type="entry name" value="ABC2_membrane_7"/>
    <property type="match status" value="1"/>
</dbReference>
<feature type="domain" description="ABC transporter family G" evidence="6">
    <location>
        <begin position="44"/>
        <end position="125"/>
    </location>
</feature>
<gene>
    <name evidence="7" type="ORF">L9F63_000744</name>
</gene>
<keyword evidence="2" id="KW-0813">Transport</keyword>
<evidence type="ECO:0000259" key="6">
    <source>
        <dbReference type="Pfam" id="PF19055"/>
    </source>
</evidence>
<keyword evidence="4" id="KW-1133">Transmembrane helix</keyword>
<evidence type="ECO:0000256" key="3">
    <source>
        <dbReference type="ARBA" id="ARBA00022692"/>
    </source>
</evidence>
<dbReference type="SUPFAM" id="SSF52540">
    <property type="entry name" value="P-loop containing nucleoside triphosphate hydrolases"/>
    <property type="match status" value="1"/>
</dbReference>
<evidence type="ECO:0000256" key="2">
    <source>
        <dbReference type="ARBA" id="ARBA00022448"/>
    </source>
</evidence>
<dbReference type="PANTHER" id="PTHR48041:SF118">
    <property type="entry name" value="ATP-BINDING CASSETTE TRANSPORTER (ABC TRANSPORTER) FAMILY G MEMBER 16"/>
    <property type="match status" value="1"/>
</dbReference>
<evidence type="ECO:0000313" key="8">
    <source>
        <dbReference type="Proteomes" id="UP001233999"/>
    </source>
</evidence>
<dbReference type="AlphaFoldDB" id="A0AAD8ET43"/>
<feature type="non-terminal residue" evidence="7">
    <location>
        <position position="1"/>
    </location>
</feature>
<dbReference type="InterPro" id="IPR043926">
    <property type="entry name" value="ABCG_dom"/>
</dbReference>
<comment type="caution">
    <text evidence="7">The sequence shown here is derived from an EMBL/GenBank/DDBJ whole genome shotgun (WGS) entry which is preliminary data.</text>
</comment>
<dbReference type="InterPro" id="IPR027417">
    <property type="entry name" value="P-loop_NTPase"/>
</dbReference>
<proteinExistence type="predicted"/>
<organism evidence="7 8">
    <name type="scientific">Diploptera punctata</name>
    <name type="common">Pacific beetle cockroach</name>
    <dbReference type="NCBI Taxonomy" id="6984"/>
    <lineage>
        <taxon>Eukaryota</taxon>
        <taxon>Metazoa</taxon>
        <taxon>Ecdysozoa</taxon>
        <taxon>Arthropoda</taxon>
        <taxon>Hexapoda</taxon>
        <taxon>Insecta</taxon>
        <taxon>Pterygota</taxon>
        <taxon>Neoptera</taxon>
        <taxon>Polyneoptera</taxon>
        <taxon>Dictyoptera</taxon>
        <taxon>Blattodea</taxon>
        <taxon>Blaberoidea</taxon>
        <taxon>Blaberidae</taxon>
        <taxon>Diplopterinae</taxon>
        <taxon>Diploptera</taxon>
    </lineage>
</organism>
<reference evidence="7" key="2">
    <citation type="submission" date="2023-05" db="EMBL/GenBank/DDBJ databases">
        <authorList>
            <person name="Fouks B."/>
        </authorList>
    </citation>
    <scope>NUCLEOTIDE SEQUENCE</scope>
    <source>
        <strain evidence="7">Stay&amp;Tobe</strain>
        <tissue evidence="7">Testes</tissue>
    </source>
</reference>
<dbReference type="GO" id="GO:0140359">
    <property type="term" value="F:ABC-type transporter activity"/>
    <property type="evidence" value="ECO:0007669"/>
    <property type="project" value="InterPro"/>
</dbReference>
<keyword evidence="8" id="KW-1185">Reference proteome</keyword>
<keyword evidence="5" id="KW-0472">Membrane</keyword>
<name>A0AAD8ET43_DIPPU</name>
<protein>
    <recommendedName>
        <fullName evidence="6">ABC transporter family G domain-containing protein</fullName>
    </recommendedName>
</protein>
<evidence type="ECO:0000313" key="7">
    <source>
        <dbReference type="EMBL" id="KAJ9601109.1"/>
    </source>
</evidence>
<dbReference type="InterPro" id="IPR050352">
    <property type="entry name" value="ABCG_transporters"/>
</dbReference>
<dbReference type="EMBL" id="JASPKZ010000035">
    <property type="protein sequence ID" value="KAJ9601109.1"/>
    <property type="molecule type" value="Genomic_DNA"/>
</dbReference>
<dbReference type="PANTHER" id="PTHR48041">
    <property type="entry name" value="ABC TRANSPORTER G FAMILY MEMBER 28"/>
    <property type="match status" value="1"/>
</dbReference>
<sequence length="174" mass="19906">FRIDESTNACKSFNWEILCSSSLQVISHLKSLAKGGRTVVCTIHQPSSRLFEMFDDLYILSEGQCLYNGPINEMTSVFEEVGFECPEHYNRADFALEIASRLHDDNIEKLITKYSNDSQFILSNSHKDIGNNVPTEAEIVGREHLNCWYGVTSYYFSKIVAEFPVQVREHDVII</sequence>
<evidence type="ECO:0000256" key="4">
    <source>
        <dbReference type="ARBA" id="ARBA00022989"/>
    </source>
</evidence>